<dbReference type="PRINTS" id="PR00081">
    <property type="entry name" value="GDHRDH"/>
</dbReference>
<evidence type="ECO:0000256" key="1">
    <source>
        <dbReference type="ARBA" id="ARBA00006484"/>
    </source>
</evidence>
<proteinExistence type="inferred from homology"/>
<dbReference type="InterPro" id="IPR036291">
    <property type="entry name" value="NAD(P)-bd_dom_sf"/>
</dbReference>
<dbReference type="FunFam" id="3.40.50.720:FF:000084">
    <property type="entry name" value="Short-chain dehydrogenase reductase"/>
    <property type="match status" value="1"/>
</dbReference>
<evidence type="ECO:0000313" key="3">
    <source>
        <dbReference type="EMBL" id="KHE90889.1"/>
    </source>
</evidence>
<sequence>MKLNGKVAIVTAASSDRGSAIAELLASEGAAVTINYLKNKKNAESILDRIESRGGMAMVMQADVTVKASVNKMVKDTIKKFGGIDILVNNAHGTIRRKTFEETIWNELTEAINGTIKGAHNCCQAVISEMQKRQWGRIINIMDNIVNEPVKGYTSHITAQSALVGFTRSLAVELGSFGITVNLINAGFTLAKKTPHAPPRIQKAMAEQTPLKRLALPIDIAKAVLFYATDLSDFVTGNCLSVNGGKTMR</sequence>
<evidence type="ECO:0000313" key="4">
    <source>
        <dbReference type="Proteomes" id="UP000030652"/>
    </source>
</evidence>
<comment type="similarity">
    <text evidence="1">Belongs to the short-chain dehydrogenases/reductases (SDR) family.</text>
</comment>
<dbReference type="EMBL" id="JRYO01000228">
    <property type="protein sequence ID" value="KHE90889.1"/>
    <property type="molecule type" value="Genomic_DNA"/>
</dbReference>
<dbReference type="PANTHER" id="PTHR43639">
    <property type="entry name" value="OXIDOREDUCTASE, SHORT-CHAIN DEHYDROGENASE/REDUCTASE FAMILY (AFU_ORTHOLOGUE AFUA_5G02870)"/>
    <property type="match status" value="1"/>
</dbReference>
<comment type="caution">
    <text evidence="3">The sequence shown here is derived from an EMBL/GenBank/DDBJ whole genome shotgun (WGS) entry which is preliminary data.</text>
</comment>
<dbReference type="Pfam" id="PF13561">
    <property type="entry name" value="adh_short_C2"/>
    <property type="match status" value="1"/>
</dbReference>
<dbReference type="GO" id="GO:0016491">
    <property type="term" value="F:oxidoreductase activity"/>
    <property type="evidence" value="ECO:0007669"/>
    <property type="project" value="UniProtKB-KW"/>
</dbReference>
<dbReference type="eggNOG" id="COG1028">
    <property type="taxonomic scope" value="Bacteria"/>
</dbReference>
<dbReference type="AlphaFoldDB" id="A0A0B0EE55"/>
<dbReference type="Gene3D" id="3.40.50.720">
    <property type="entry name" value="NAD(P)-binding Rossmann-like Domain"/>
    <property type="match status" value="1"/>
</dbReference>
<gene>
    <name evidence="3" type="ORF">SCABRO_03367</name>
</gene>
<accession>A0A0B0EE55</accession>
<dbReference type="SUPFAM" id="SSF51735">
    <property type="entry name" value="NAD(P)-binding Rossmann-fold domains"/>
    <property type="match status" value="1"/>
</dbReference>
<organism evidence="3 4">
    <name type="scientific">Candidatus Scalindua brodae</name>
    <dbReference type="NCBI Taxonomy" id="237368"/>
    <lineage>
        <taxon>Bacteria</taxon>
        <taxon>Pseudomonadati</taxon>
        <taxon>Planctomycetota</taxon>
        <taxon>Candidatus Brocadiia</taxon>
        <taxon>Candidatus Brocadiales</taxon>
        <taxon>Candidatus Scalinduaceae</taxon>
        <taxon>Candidatus Scalindua</taxon>
    </lineage>
</organism>
<keyword evidence="2" id="KW-0560">Oxidoreductase</keyword>
<reference evidence="3 4" key="1">
    <citation type="submission" date="2014-10" db="EMBL/GenBank/DDBJ databases">
        <title>Draft genome of anammox bacterium scalindua brodae, obtained using differential coverage binning of sequence data from two enrichment reactors.</title>
        <authorList>
            <person name="Speth D.R."/>
            <person name="Russ L."/>
            <person name="Kartal B."/>
            <person name="Op den Camp H.J."/>
            <person name="Dutilh B.E."/>
            <person name="Jetten M.S."/>
        </authorList>
    </citation>
    <scope>NUCLEOTIDE SEQUENCE [LARGE SCALE GENOMIC DNA]</scope>
    <source>
        <strain evidence="3">RU1</strain>
    </source>
</reference>
<dbReference type="Proteomes" id="UP000030652">
    <property type="component" value="Unassembled WGS sequence"/>
</dbReference>
<dbReference type="InterPro" id="IPR002347">
    <property type="entry name" value="SDR_fam"/>
</dbReference>
<dbReference type="PANTHER" id="PTHR43639:SF1">
    <property type="entry name" value="SHORT-CHAIN DEHYDROGENASE_REDUCTASE FAMILY PROTEIN"/>
    <property type="match status" value="1"/>
</dbReference>
<protein>
    <submittedName>
        <fullName evidence="3">3-oxoacyl carrier protein reductase</fullName>
    </submittedName>
</protein>
<dbReference type="PRINTS" id="PR00080">
    <property type="entry name" value="SDRFAMILY"/>
</dbReference>
<name>A0A0B0EE55_9BACT</name>
<evidence type="ECO:0000256" key="2">
    <source>
        <dbReference type="ARBA" id="ARBA00023002"/>
    </source>
</evidence>